<dbReference type="EMBL" id="QSEP01000025">
    <property type="protein sequence ID" value="RGZ83691.1"/>
    <property type="molecule type" value="Genomic_DNA"/>
</dbReference>
<comment type="caution">
    <text evidence="2">The sequence shown here is derived from an EMBL/GenBank/DDBJ whole genome shotgun (WGS) entry which is preliminary data.</text>
</comment>
<evidence type="ECO:0000313" key="3">
    <source>
        <dbReference type="Proteomes" id="UP000286561"/>
    </source>
</evidence>
<feature type="signal peptide" evidence="1">
    <location>
        <begin position="1"/>
        <end position="23"/>
    </location>
</feature>
<gene>
    <name evidence="2" type="ORF">DW972_05865</name>
</gene>
<reference evidence="2 3" key="1">
    <citation type="submission" date="2018-08" db="EMBL/GenBank/DDBJ databases">
        <title>A genome reference for cultivated species of the human gut microbiota.</title>
        <authorList>
            <person name="Zou Y."/>
            <person name="Xue W."/>
            <person name="Luo G."/>
        </authorList>
    </citation>
    <scope>NUCLEOTIDE SEQUENCE [LARGE SCALE GENOMIC DNA]</scope>
    <source>
        <strain evidence="2 3">AM48-23BH</strain>
    </source>
</reference>
<dbReference type="AlphaFoldDB" id="A0A413PYT7"/>
<organism evidence="2 3">
    <name type="scientific">Anaerobutyricum hallii</name>
    <dbReference type="NCBI Taxonomy" id="39488"/>
    <lineage>
        <taxon>Bacteria</taxon>
        <taxon>Bacillati</taxon>
        <taxon>Bacillota</taxon>
        <taxon>Clostridia</taxon>
        <taxon>Lachnospirales</taxon>
        <taxon>Lachnospiraceae</taxon>
        <taxon>Anaerobutyricum</taxon>
    </lineage>
</organism>
<keyword evidence="1" id="KW-0732">Signal</keyword>
<dbReference type="Proteomes" id="UP000286561">
    <property type="component" value="Unassembled WGS sequence"/>
</dbReference>
<accession>A0A413PYT7</accession>
<evidence type="ECO:0000256" key="1">
    <source>
        <dbReference type="SAM" id="SignalP"/>
    </source>
</evidence>
<name>A0A413PYT7_9FIRM</name>
<proteinExistence type="predicted"/>
<protein>
    <submittedName>
        <fullName evidence="2">Uncharacterized protein</fullName>
    </submittedName>
</protein>
<sequence>MMKKSIKNVIKTLCLIMTLLFLCQINVVPEIQGTVNVEAASRKTKKNAMNAYKKMLLKNVKWSNGYYARSKELYFTCIDINKDGVKELILYYMDSPHAYGWNRIYTYTDGRVKSLGQFTSVSICTNKKYFTDSYMNGGTGREYFYQLGKNGKKIKIAEYTYADHKPYGVSGSVTRKHENGYPYYYYNCKVNGKRVGYNACMKKVKALKRGAKYSSGNYHKNTAANRKNL</sequence>
<dbReference type="RefSeq" id="WP_118329236.1">
    <property type="nucleotide sequence ID" value="NZ_QSEP01000025.1"/>
</dbReference>
<evidence type="ECO:0000313" key="2">
    <source>
        <dbReference type="EMBL" id="RGZ83691.1"/>
    </source>
</evidence>
<feature type="chain" id="PRO_5039239653" evidence="1">
    <location>
        <begin position="24"/>
        <end position="229"/>
    </location>
</feature>